<dbReference type="Proteomes" id="UP001501581">
    <property type="component" value="Unassembled WGS sequence"/>
</dbReference>
<sequence>MSDVRWFRQPDRRSCGAATMVTARMLHEAAYAVQVRDQAAFSTEALLLHRRLTSLRGPGGLQLPWPRALGTPPWAVAGYLGALTGRRYRVRWVARRGVRELVAARKSVLAGAPVAIYVGSRWLPRHVVLGVAAPDDGLLLYEPSAGALRTIAPGPWRWHRLGLAGWRRPWFVVLPDDARSR</sequence>
<proteinExistence type="predicted"/>
<evidence type="ECO:0000313" key="1">
    <source>
        <dbReference type="EMBL" id="GAA1091823.1"/>
    </source>
</evidence>
<protein>
    <recommendedName>
        <fullName evidence="3">Peptidase C39-like domain-containing protein</fullName>
    </recommendedName>
</protein>
<comment type="caution">
    <text evidence="1">The sequence shown here is derived from an EMBL/GenBank/DDBJ whole genome shotgun (WGS) entry which is preliminary data.</text>
</comment>
<keyword evidence="2" id="KW-1185">Reference proteome</keyword>
<dbReference type="RefSeq" id="WP_343990692.1">
    <property type="nucleotide sequence ID" value="NZ_BAAALG010000001.1"/>
</dbReference>
<gene>
    <name evidence="1" type="ORF">GCM10009668_03380</name>
</gene>
<evidence type="ECO:0000313" key="2">
    <source>
        <dbReference type="Proteomes" id="UP001501581"/>
    </source>
</evidence>
<name>A0ABN1TKZ7_9ACTN</name>
<evidence type="ECO:0008006" key="3">
    <source>
        <dbReference type="Google" id="ProtNLM"/>
    </source>
</evidence>
<organism evidence="1 2">
    <name type="scientific">Nocardioides dubius</name>
    <dbReference type="NCBI Taxonomy" id="317019"/>
    <lineage>
        <taxon>Bacteria</taxon>
        <taxon>Bacillati</taxon>
        <taxon>Actinomycetota</taxon>
        <taxon>Actinomycetes</taxon>
        <taxon>Propionibacteriales</taxon>
        <taxon>Nocardioidaceae</taxon>
        <taxon>Nocardioides</taxon>
    </lineage>
</organism>
<dbReference type="EMBL" id="BAAALG010000001">
    <property type="protein sequence ID" value="GAA1091823.1"/>
    <property type="molecule type" value="Genomic_DNA"/>
</dbReference>
<accession>A0ABN1TKZ7</accession>
<reference evidence="1 2" key="1">
    <citation type="journal article" date="2019" name="Int. J. Syst. Evol. Microbiol.">
        <title>The Global Catalogue of Microorganisms (GCM) 10K type strain sequencing project: providing services to taxonomists for standard genome sequencing and annotation.</title>
        <authorList>
            <consortium name="The Broad Institute Genomics Platform"/>
            <consortium name="The Broad Institute Genome Sequencing Center for Infectious Disease"/>
            <person name="Wu L."/>
            <person name="Ma J."/>
        </authorList>
    </citation>
    <scope>NUCLEOTIDE SEQUENCE [LARGE SCALE GENOMIC DNA]</scope>
    <source>
        <strain evidence="1 2">JCM 13008</strain>
    </source>
</reference>